<keyword evidence="3" id="KW-1185">Reference proteome</keyword>
<gene>
    <name evidence="2" type="ORF">PLOB_00023170</name>
</gene>
<comment type="caution">
    <text evidence="2">The sequence shown here is derived from an EMBL/GenBank/DDBJ whole genome shotgun (WGS) entry which is preliminary data.</text>
</comment>
<protein>
    <submittedName>
        <fullName evidence="2">Uncharacterized protein</fullName>
    </submittedName>
</protein>
<dbReference type="Proteomes" id="UP001159405">
    <property type="component" value="Unassembled WGS sequence"/>
</dbReference>
<keyword evidence="1" id="KW-0732">Signal</keyword>
<proteinExistence type="predicted"/>
<evidence type="ECO:0000313" key="3">
    <source>
        <dbReference type="Proteomes" id="UP001159405"/>
    </source>
</evidence>
<reference evidence="2 3" key="1">
    <citation type="submission" date="2022-05" db="EMBL/GenBank/DDBJ databases">
        <authorList>
            <consortium name="Genoscope - CEA"/>
            <person name="William W."/>
        </authorList>
    </citation>
    <scope>NUCLEOTIDE SEQUENCE [LARGE SCALE GENOMIC DNA]</scope>
</reference>
<organism evidence="2 3">
    <name type="scientific">Porites lobata</name>
    <dbReference type="NCBI Taxonomy" id="104759"/>
    <lineage>
        <taxon>Eukaryota</taxon>
        <taxon>Metazoa</taxon>
        <taxon>Cnidaria</taxon>
        <taxon>Anthozoa</taxon>
        <taxon>Hexacorallia</taxon>
        <taxon>Scleractinia</taxon>
        <taxon>Fungiina</taxon>
        <taxon>Poritidae</taxon>
        <taxon>Porites</taxon>
    </lineage>
</organism>
<dbReference type="EMBL" id="CALNXK010000272">
    <property type="protein sequence ID" value="CAH3180252.1"/>
    <property type="molecule type" value="Genomic_DNA"/>
</dbReference>
<evidence type="ECO:0000313" key="2">
    <source>
        <dbReference type="EMBL" id="CAH3180252.1"/>
    </source>
</evidence>
<name>A0ABN8RLX1_9CNID</name>
<evidence type="ECO:0000256" key="1">
    <source>
        <dbReference type="SAM" id="SignalP"/>
    </source>
</evidence>
<sequence length="149" mass="17554">MAYTRVLSCVMLALISSIIASIQLNHAIIDIQENYKRRRLNLSRLLSTTTSTFTRVKRLRCRRESKERRFWTRPGRTSAWWNNFADQVVIPEEWKENFRMSRDSLYNLAEELRPYIQEKATNMRSPVGVVKRVACADLTTWTLTLDKAL</sequence>
<accession>A0ABN8RLX1</accession>
<feature type="chain" id="PRO_5046924473" evidence="1">
    <location>
        <begin position="21"/>
        <end position="149"/>
    </location>
</feature>
<feature type="signal peptide" evidence="1">
    <location>
        <begin position="1"/>
        <end position="20"/>
    </location>
</feature>